<accession>A0A1G6BMU2</accession>
<keyword evidence="6 7" id="KW-0472">Membrane</keyword>
<dbReference type="SUPFAM" id="SSF103481">
    <property type="entry name" value="Multidrug resistance efflux transporter EmrE"/>
    <property type="match status" value="2"/>
</dbReference>
<comment type="similarity">
    <text evidence="2">Belongs to the EamA transporter family.</text>
</comment>
<evidence type="ECO:0000256" key="1">
    <source>
        <dbReference type="ARBA" id="ARBA00004651"/>
    </source>
</evidence>
<evidence type="ECO:0000256" key="4">
    <source>
        <dbReference type="ARBA" id="ARBA00022692"/>
    </source>
</evidence>
<organism evidence="9 10">
    <name type="scientific">Eubacterium oxidoreducens</name>
    <dbReference type="NCBI Taxonomy" id="1732"/>
    <lineage>
        <taxon>Bacteria</taxon>
        <taxon>Bacillati</taxon>
        <taxon>Bacillota</taxon>
        <taxon>Clostridia</taxon>
        <taxon>Eubacteriales</taxon>
        <taxon>Eubacteriaceae</taxon>
        <taxon>Eubacterium</taxon>
    </lineage>
</organism>
<keyword evidence="3" id="KW-1003">Cell membrane</keyword>
<name>A0A1G6BMU2_EUBOX</name>
<evidence type="ECO:0000256" key="5">
    <source>
        <dbReference type="ARBA" id="ARBA00022989"/>
    </source>
</evidence>
<dbReference type="InterPro" id="IPR000620">
    <property type="entry name" value="EamA_dom"/>
</dbReference>
<dbReference type="RefSeq" id="WP_090173875.1">
    <property type="nucleotide sequence ID" value="NZ_FMXR01000011.1"/>
</dbReference>
<feature type="domain" description="EamA" evidence="8">
    <location>
        <begin position="7"/>
        <end position="137"/>
    </location>
</feature>
<feature type="transmembrane region" description="Helical" evidence="7">
    <location>
        <begin position="32"/>
        <end position="54"/>
    </location>
</feature>
<evidence type="ECO:0000256" key="3">
    <source>
        <dbReference type="ARBA" id="ARBA00022475"/>
    </source>
</evidence>
<feature type="transmembrane region" description="Helical" evidence="7">
    <location>
        <begin position="208"/>
        <end position="228"/>
    </location>
</feature>
<dbReference type="AlphaFoldDB" id="A0A1G6BMU2"/>
<dbReference type="PANTHER" id="PTHR42920:SF5">
    <property type="entry name" value="EAMA DOMAIN-CONTAINING PROTEIN"/>
    <property type="match status" value="1"/>
</dbReference>
<feature type="transmembrane region" description="Helical" evidence="7">
    <location>
        <begin position="66"/>
        <end position="89"/>
    </location>
</feature>
<feature type="transmembrane region" description="Helical" evidence="7">
    <location>
        <begin position="95"/>
        <end position="113"/>
    </location>
</feature>
<feature type="domain" description="EamA" evidence="8">
    <location>
        <begin position="146"/>
        <end position="278"/>
    </location>
</feature>
<evidence type="ECO:0000259" key="8">
    <source>
        <dbReference type="Pfam" id="PF00892"/>
    </source>
</evidence>
<keyword evidence="5 7" id="KW-1133">Transmembrane helix</keyword>
<dbReference type="InterPro" id="IPR051258">
    <property type="entry name" value="Diverse_Substrate_Transporter"/>
</dbReference>
<dbReference type="InterPro" id="IPR037185">
    <property type="entry name" value="EmrE-like"/>
</dbReference>
<dbReference type="Proteomes" id="UP000199228">
    <property type="component" value="Unassembled WGS sequence"/>
</dbReference>
<dbReference type="EMBL" id="FMXR01000011">
    <property type="protein sequence ID" value="SDB21923.1"/>
    <property type="molecule type" value="Genomic_DNA"/>
</dbReference>
<reference evidence="9 10" key="1">
    <citation type="submission" date="2016-10" db="EMBL/GenBank/DDBJ databases">
        <authorList>
            <person name="de Groot N.N."/>
        </authorList>
    </citation>
    <scope>NUCLEOTIDE SEQUENCE [LARGE SCALE GENOMIC DNA]</scope>
    <source>
        <strain evidence="9 10">DSM 3217</strain>
    </source>
</reference>
<protein>
    <submittedName>
        <fullName evidence="9">Threonine/homoserine efflux transporter RhtA</fullName>
    </submittedName>
</protein>
<proteinExistence type="inferred from homology"/>
<evidence type="ECO:0000313" key="9">
    <source>
        <dbReference type="EMBL" id="SDB21923.1"/>
    </source>
</evidence>
<feature type="transmembrane region" description="Helical" evidence="7">
    <location>
        <begin position="144"/>
        <end position="164"/>
    </location>
</feature>
<feature type="transmembrane region" description="Helical" evidence="7">
    <location>
        <begin position="120"/>
        <end position="138"/>
    </location>
</feature>
<gene>
    <name evidence="9" type="ORF">SAMN02910417_01647</name>
</gene>
<comment type="subcellular location">
    <subcellularLocation>
        <location evidence="1">Cell membrane</location>
        <topology evidence="1">Multi-pass membrane protein</topology>
    </subcellularLocation>
</comment>
<dbReference type="STRING" id="1732.SAMN02910417_01647"/>
<evidence type="ECO:0000256" key="6">
    <source>
        <dbReference type="ARBA" id="ARBA00023136"/>
    </source>
</evidence>
<dbReference type="PANTHER" id="PTHR42920">
    <property type="entry name" value="OS03G0707200 PROTEIN-RELATED"/>
    <property type="match status" value="1"/>
</dbReference>
<dbReference type="OrthoDB" id="9804865at2"/>
<keyword evidence="10" id="KW-1185">Reference proteome</keyword>
<feature type="transmembrane region" description="Helical" evidence="7">
    <location>
        <begin position="176"/>
        <end position="196"/>
    </location>
</feature>
<feature type="transmembrane region" description="Helical" evidence="7">
    <location>
        <begin position="263"/>
        <end position="287"/>
    </location>
</feature>
<evidence type="ECO:0000256" key="7">
    <source>
        <dbReference type="SAM" id="Phobius"/>
    </source>
</evidence>
<evidence type="ECO:0000256" key="2">
    <source>
        <dbReference type="ARBA" id="ARBA00007362"/>
    </source>
</evidence>
<dbReference type="GO" id="GO:0005886">
    <property type="term" value="C:plasma membrane"/>
    <property type="evidence" value="ECO:0007669"/>
    <property type="project" value="UniProtKB-SubCell"/>
</dbReference>
<feature type="transmembrane region" description="Helical" evidence="7">
    <location>
        <begin position="240"/>
        <end position="257"/>
    </location>
</feature>
<evidence type="ECO:0000313" key="10">
    <source>
        <dbReference type="Proteomes" id="UP000199228"/>
    </source>
</evidence>
<sequence>MNNQKSLGIIALLISAFLWATASIFVKQLIEDIPPCFLLAARYVLAAVATIIIYAKRLKKIKKDMLIAGFWMGLFLFGQFITFTIGLQYTTTSRSSFLIASYIILLPLAYWIIRRKKPGVNDILVAVVCMIGICFILGGNLDGFQIGDLYCVACAADYAAYIVISAKYSRRYDGGLLNLIQITTTAILATLCSLLVQDYHISITPGQFGGLLYLAIGCSVIPFFLCIFGMKRVSTTTSGVLLSFECVFTSIMGILVLNEKMYWQFAIGGGIVVLAFILSEMPLMRMISKKSIRLRRL</sequence>
<keyword evidence="4 7" id="KW-0812">Transmembrane</keyword>
<dbReference type="Pfam" id="PF00892">
    <property type="entry name" value="EamA"/>
    <property type="match status" value="2"/>
</dbReference>